<reference evidence="2" key="1">
    <citation type="journal article" date="2019" name="Int. J. Syst. Evol. Microbiol.">
        <title>The Global Catalogue of Microorganisms (GCM) 10K type strain sequencing project: providing services to taxonomists for standard genome sequencing and annotation.</title>
        <authorList>
            <consortium name="The Broad Institute Genomics Platform"/>
            <consortium name="The Broad Institute Genome Sequencing Center for Infectious Disease"/>
            <person name="Wu L."/>
            <person name="Ma J."/>
        </authorList>
    </citation>
    <scope>NUCLEOTIDE SEQUENCE [LARGE SCALE GENOMIC DNA]</scope>
    <source>
        <strain evidence="2">CCUG 62945</strain>
    </source>
</reference>
<dbReference type="RefSeq" id="WP_380190306.1">
    <property type="nucleotide sequence ID" value="NZ_JBHTBQ010000047.1"/>
</dbReference>
<keyword evidence="2" id="KW-1185">Reference proteome</keyword>
<comment type="caution">
    <text evidence="1">The sequence shown here is derived from an EMBL/GenBank/DDBJ whole genome shotgun (WGS) entry which is preliminary data.</text>
</comment>
<name>A0ABW2R3B4_9NEIS</name>
<gene>
    <name evidence="1" type="ORF">ACFQNF_20730</name>
</gene>
<organism evidence="1 2">
    <name type="scientific">Iodobacter arcticus</name>
    <dbReference type="NCBI Taxonomy" id="590593"/>
    <lineage>
        <taxon>Bacteria</taxon>
        <taxon>Pseudomonadati</taxon>
        <taxon>Pseudomonadota</taxon>
        <taxon>Betaproteobacteria</taxon>
        <taxon>Neisseriales</taxon>
        <taxon>Chitinibacteraceae</taxon>
        <taxon>Iodobacter</taxon>
    </lineage>
</organism>
<evidence type="ECO:0000313" key="1">
    <source>
        <dbReference type="EMBL" id="MFC7422290.1"/>
    </source>
</evidence>
<dbReference type="EMBL" id="JBHTBQ010000047">
    <property type="protein sequence ID" value="MFC7422290.1"/>
    <property type="molecule type" value="Genomic_DNA"/>
</dbReference>
<sequence>MLNQHPALQSLAPYWASYQTMLKSLDEGQRFKASPQEAYAHALLIRMNELEHDLQTMRLAVALIRDIDSSVANAAAIYRYHEEYFLCRLAASMDKAHCLVGAALLLKQDKCEGKGGQLFVLRAIQASHPELAASLERAAAIEAKHKKARKALGDELPVLSHDFLAQEAESLDALCDKTTVAMEAVLSTLAPVFELACA</sequence>
<dbReference type="Proteomes" id="UP001596473">
    <property type="component" value="Unassembled WGS sequence"/>
</dbReference>
<proteinExistence type="predicted"/>
<protein>
    <submittedName>
        <fullName evidence="1">Uncharacterized protein</fullName>
    </submittedName>
</protein>
<evidence type="ECO:0000313" key="2">
    <source>
        <dbReference type="Proteomes" id="UP001596473"/>
    </source>
</evidence>
<accession>A0ABW2R3B4</accession>